<keyword evidence="9 11" id="KW-0472">Membrane</keyword>
<accession>A0A9D7T0A9</accession>
<dbReference type="Gene3D" id="1.20.120.220">
    <property type="entry name" value="ATP synthase, F0 complex, subunit A"/>
    <property type="match status" value="1"/>
</dbReference>
<organism evidence="13 14">
    <name type="scientific">Candidatus Opimibacter skivensis</name>
    <dbReference type="NCBI Taxonomy" id="2982028"/>
    <lineage>
        <taxon>Bacteria</taxon>
        <taxon>Pseudomonadati</taxon>
        <taxon>Bacteroidota</taxon>
        <taxon>Saprospiria</taxon>
        <taxon>Saprospirales</taxon>
        <taxon>Saprospiraceae</taxon>
        <taxon>Candidatus Opimibacter</taxon>
    </lineage>
</organism>
<evidence type="ECO:0000256" key="4">
    <source>
        <dbReference type="ARBA" id="ARBA00022547"/>
    </source>
</evidence>
<proteinExistence type="inferred from homology"/>
<reference evidence="13 14" key="1">
    <citation type="submission" date="2020-10" db="EMBL/GenBank/DDBJ databases">
        <title>Connecting structure to function with the recovery of over 1000 high-quality activated sludge metagenome-assembled genomes encoding full-length rRNA genes using long-read sequencing.</title>
        <authorList>
            <person name="Singleton C.M."/>
            <person name="Petriglieri F."/>
            <person name="Kristensen J.M."/>
            <person name="Kirkegaard R.H."/>
            <person name="Michaelsen T.Y."/>
            <person name="Andersen M.H."/>
            <person name="Karst S.M."/>
            <person name="Dueholm M.S."/>
            <person name="Nielsen P.H."/>
            <person name="Albertsen M."/>
        </authorList>
    </citation>
    <scope>NUCLEOTIDE SEQUENCE [LARGE SCALE GENOMIC DNA]</scope>
    <source>
        <strain evidence="13">Ribe_18-Q3-R11-54_MAXAC.273</strain>
    </source>
</reference>
<evidence type="ECO:0000256" key="3">
    <source>
        <dbReference type="ARBA" id="ARBA00022448"/>
    </source>
</evidence>
<evidence type="ECO:0000256" key="10">
    <source>
        <dbReference type="ARBA" id="ARBA00023310"/>
    </source>
</evidence>
<dbReference type="InterPro" id="IPR000568">
    <property type="entry name" value="ATP_synth_F0_asu"/>
</dbReference>
<dbReference type="GO" id="GO:0005886">
    <property type="term" value="C:plasma membrane"/>
    <property type="evidence" value="ECO:0007669"/>
    <property type="project" value="UniProtKB-SubCell"/>
</dbReference>
<evidence type="ECO:0000256" key="9">
    <source>
        <dbReference type="ARBA" id="ARBA00023136"/>
    </source>
</evidence>
<comment type="subcellular location">
    <subcellularLocation>
        <location evidence="11 12">Cell membrane</location>
        <topology evidence="11 12">Multi-pass membrane protein</topology>
    </subcellularLocation>
    <subcellularLocation>
        <location evidence="1">Membrane</location>
        <topology evidence="1">Multi-pass membrane protein</topology>
    </subcellularLocation>
</comment>
<feature type="transmembrane region" description="Helical" evidence="11">
    <location>
        <begin position="269"/>
        <end position="291"/>
    </location>
</feature>
<evidence type="ECO:0000256" key="11">
    <source>
        <dbReference type="HAMAP-Rule" id="MF_01393"/>
    </source>
</evidence>
<evidence type="ECO:0000256" key="12">
    <source>
        <dbReference type="RuleBase" id="RU000483"/>
    </source>
</evidence>
<evidence type="ECO:0000256" key="2">
    <source>
        <dbReference type="ARBA" id="ARBA00006810"/>
    </source>
</evidence>
<evidence type="ECO:0000313" key="13">
    <source>
        <dbReference type="EMBL" id="MBK9984890.1"/>
    </source>
</evidence>
<dbReference type="InterPro" id="IPR035908">
    <property type="entry name" value="F0_ATP_A_sf"/>
</dbReference>
<keyword evidence="8 11" id="KW-0406">Ion transport</keyword>
<sequence>MKDLRKFLVYFTLIPAIAIMFAFPATGISQQTTENHEQATDHAMDTTKMEGHEGEESHACHFHGDIEETEFDATNTAYHHIADANVYSIGSFNFPLPCILYSKGQGMDMFSSKKFDFEFYGHGDGHKAYNRYVLTESQVKHIVDPSFPLGEADLEGFTHDVTTVDGKTITNVYACFQGKHYLLEAQSTADGGLFGGGLTSFYDFSITKNVLSMILISLLLGWAFFGIAKAYRNRATLAPKGLQSLVEPIFLFIQDEVAKPFLGPKWEKFLPMLCALFFFILALNLFGQIPFLGGSNVTGNLAVTAVLALVAFVVVTINGNKHYWSHIVWMPGVPAIIKILILTPVEILGVFIKPFTLMLRLFANITAGHIVVLSFVGLIFVFGKMGQSVAGAAGGFLVAAPLTMFIMAIELLVAFIQAYVFTLLVASYIGAATEEHHAEKH</sequence>
<keyword evidence="11" id="KW-1003">Cell membrane</keyword>
<feature type="transmembrane region" description="Helical" evidence="11">
    <location>
        <begin position="358"/>
        <end position="382"/>
    </location>
</feature>
<evidence type="ECO:0000256" key="6">
    <source>
        <dbReference type="ARBA" id="ARBA00022781"/>
    </source>
</evidence>
<feature type="transmembrane region" description="Helical" evidence="11">
    <location>
        <begin position="327"/>
        <end position="352"/>
    </location>
</feature>
<dbReference type="InterPro" id="IPR045083">
    <property type="entry name" value="ATP_synth_F0_asu_bact/mt"/>
</dbReference>
<keyword evidence="4 11" id="KW-0138">CF(0)</keyword>
<dbReference type="NCBIfam" id="TIGR01131">
    <property type="entry name" value="ATP_synt_6_or_A"/>
    <property type="match status" value="1"/>
</dbReference>
<keyword evidence="10 11" id="KW-0066">ATP synthesis</keyword>
<feature type="transmembrane region" description="Helical" evidence="11">
    <location>
        <begin position="210"/>
        <end position="231"/>
    </location>
</feature>
<keyword evidence="6 11" id="KW-0375">Hydrogen ion transport</keyword>
<feature type="transmembrane region" description="Helical" evidence="11">
    <location>
        <begin position="297"/>
        <end position="315"/>
    </location>
</feature>
<dbReference type="SUPFAM" id="SSF81336">
    <property type="entry name" value="F1F0 ATP synthase subunit A"/>
    <property type="match status" value="1"/>
</dbReference>
<evidence type="ECO:0000256" key="8">
    <source>
        <dbReference type="ARBA" id="ARBA00023065"/>
    </source>
</evidence>
<comment type="similarity">
    <text evidence="2 11 12">Belongs to the ATPase A chain family.</text>
</comment>
<dbReference type="GO" id="GO:0046933">
    <property type="term" value="F:proton-transporting ATP synthase activity, rotational mechanism"/>
    <property type="evidence" value="ECO:0007669"/>
    <property type="project" value="UniProtKB-UniRule"/>
</dbReference>
<evidence type="ECO:0000313" key="14">
    <source>
        <dbReference type="Proteomes" id="UP000808337"/>
    </source>
</evidence>
<feature type="transmembrane region" description="Helical" evidence="11">
    <location>
        <begin position="389"/>
        <end position="409"/>
    </location>
</feature>
<evidence type="ECO:0000256" key="5">
    <source>
        <dbReference type="ARBA" id="ARBA00022692"/>
    </source>
</evidence>
<dbReference type="AlphaFoldDB" id="A0A9D7T0A9"/>
<dbReference type="PANTHER" id="PTHR11410">
    <property type="entry name" value="ATP SYNTHASE SUBUNIT A"/>
    <property type="match status" value="1"/>
</dbReference>
<name>A0A9D7T0A9_9BACT</name>
<dbReference type="Pfam" id="PF00119">
    <property type="entry name" value="ATP-synt_A"/>
    <property type="match status" value="1"/>
</dbReference>
<dbReference type="PANTHER" id="PTHR11410:SF0">
    <property type="entry name" value="ATP SYNTHASE SUBUNIT A"/>
    <property type="match status" value="1"/>
</dbReference>
<dbReference type="CDD" id="cd00310">
    <property type="entry name" value="ATP-synt_Fo_a_6"/>
    <property type="match status" value="1"/>
</dbReference>
<keyword evidence="7 11" id="KW-1133">Transmembrane helix</keyword>
<dbReference type="EMBL" id="JADKGY010000032">
    <property type="protein sequence ID" value="MBK9984890.1"/>
    <property type="molecule type" value="Genomic_DNA"/>
</dbReference>
<gene>
    <name evidence="11 13" type="primary">atpB</name>
    <name evidence="13" type="ORF">IPP15_21430</name>
</gene>
<keyword evidence="5 11" id="KW-0812">Transmembrane</keyword>
<evidence type="ECO:0000256" key="7">
    <source>
        <dbReference type="ARBA" id="ARBA00022989"/>
    </source>
</evidence>
<dbReference type="HAMAP" id="MF_01393">
    <property type="entry name" value="ATP_synth_a_bact"/>
    <property type="match status" value="1"/>
</dbReference>
<dbReference type="PRINTS" id="PR00123">
    <property type="entry name" value="ATPASEA"/>
</dbReference>
<feature type="transmembrane region" description="Helical" evidence="11">
    <location>
        <begin position="415"/>
        <end position="433"/>
    </location>
</feature>
<protein>
    <recommendedName>
        <fullName evidence="11 12">ATP synthase subunit a</fullName>
    </recommendedName>
    <alternativeName>
        <fullName evidence="11">ATP synthase F0 sector subunit a</fullName>
    </alternativeName>
    <alternativeName>
        <fullName evidence="11">F-ATPase subunit 6</fullName>
    </alternativeName>
</protein>
<comment type="function">
    <text evidence="11 12">Key component of the proton channel; it plays a direct role in the translocation of protons across the membrane.</text>
</comment>
<keyword evidence="3 11" id="KW-0813">Transport</keyword>
<comment type="caution">
    <text evidence="13">The sequence shown here is derived from an EMBL/GenBank/DDBJ whole genome shotgun (WGS) entry which is preliminary data.</text>
</comment>
<dbReference type="GO" id="GO:0045259">
    <property type="term" value="C:proton-transporting ATP synthase complex"/>
    <property type="evidence" value="ECO:0007669"/>
    <property type="project" value="UniProtKB-KW"/>
</dbReference>
<evidence type="ECO:0000256" key="1">
    <source>
        <dbReference type="ARBA" id="ARBA00004141"/>
    </source>
</evidence>
<feature type="transmembrane region" description="Helical" evidence="11">
    <location>
        <begin position="7"/>
        <end position="25"/>
    </location>
</feature>
<dbReference type="Proteomes" id="UP000808337">
    <property type="component" value="Unassembled WGS sequence"/>
</dbReference>